<reference evidence="1 2" key="1">
    <citation type="submission" date="2020-12" db="EMBL/GenBank/DDBJ databases">
        <title>FDA dAtabase for Regulatory Grade micrObial Sequences (FDA-ARGOS): Supporting development and validation of Infectious Disease Dx tests.</title>
        <authorList>
            <person name="Minogue T."/>
            <person name="Wolcott M."/>
            <person name="Wasieloski L."/>
            <person name="Aguilar W."/>
            <person name="Moore D."/>
            <person name="Jaissle J."/>
            <person name="Tallon L."/>
            <person name="Sadzewicz L."/>
            <person name="Zhao X."/>
            <person name="Boylan J."/>
            <person name="Ott S."/>
            <person name="Bowen H."/>
            <person name="Vavikolanu K."/>
            <person name="Mehta A."/>
            <person name="Aluvathingal J."/>
            <person name="Nadendla S."/>
            <person name="Yan Y."/>
            <person name="Sichtig H."/>
        </authorList>
    </citation>
    <scope>NUCLEOTIDE SEQUENCE [LARGE SCALE GENOMIC DNA]</scope>
    <source>
        <strain evidence="1 2">FDAARGOS_949</strain>
    </source>
</reference>
<name>A0AAP9Y2F0_BURGL</name>
<dbReference type="RefSeq" id="WP_015876057.1">
    <property type="nucleotide sequence ID" value="NZ_CP033641.1"/>
</dbReference>
<evidence type="ECO:0000313" key="2">
    <source>
        <dbReference type="Proteomes" id="UP000594892"/>
    </source>
</evidence>
<organism evidence="1 2">
    <name type="scientific">Burkholderia glumae</name>
    <name type="common">Pseudomonas glumae</name>
    <dbReference type="NCBI Taxonomy" id="337"/>
    <lineage>
        <taxon>Bacteria</taxon>
        <taxon>Pseudomonadati</taxon>
        <taxon>Pseudomonadota</taxon>
        <taxon>Betaproteobacteria</taxon>
        <taxon>Burkholderiales</taxon>
        <taxon>Burkholderiaceae</taxon>
        <taxon>Burkholderia</taxon>
    </lineage>
</organism>
<sequence>MKVTINGFIFARPARDGSLNFEFSEYDVTKYDNHAAKVREHSIEVDVPDDFDPRPGIVENLEREKTQILAEANLKVTDINRLIQTLLAIDNAPTDRTPA</sequence>
<proteinExistence type="predicted"/>
<dbReference type="EMBL" id="CP065601">
    <property type="protein sequence ID" value="QPQ93193.1"/>
    <property type="molecule type" value="Genomic_DNA"/>
</dbReference>
<gene>
    <name evidence="1" type="ORF">I6H06_12990</name>
</gene>
<dbReference type="GeneID" id="45698334"/>
<evidence type="ECO:0000313" key="1">
    <source>
        <dbReference type="EMBL" id="QPQ93193.1"/>
    </source>
</evidence>
<dbReference type="Proteomes" id="UP000594892">
    <property type="component" value="Chromosome 2"/>
</dbReference>
<accession>A0AAP9Y2F0</accession>
<dbReference type="AlphaFoldDB" id="A0AAP9Y2F0"/>
<protein>
    <submittedName>
        <fullName evidence="1">Uncharacterized protein</fullName>
    </submittedName>
</protein>